<feature type="domain" description="DSBA-like thioredoxin" evidence="1">
    <location>
        <begin position="2"/>
        <end position="111"/>
    </location>
</feature>
<dbReference type="GO" id="GO:0016491">
    <property type="term" value="F:oxidoreductase activity"/>
    <property type="evidence" value="ECO:0007669"/>
    <property type="project" value="InterPro"/>
</dbReference>
<organism evidence="2">
    <name type="scientific">Pyrodinium bahamense</name>
    <dbReference type="NCBI Taxonomy" id="73915"/>
    <lineage>
        <taxon>Eukaryota</taxon>
        <taxon>Sar</taxon>
        <taxon>Alveolata</taxon>
        <taxon>Dinophyceae</taxon>
        <taxon>Gonyaulacales</taxon>
        <taxon>Pyrocystaceae</taxon>
        <taxon>Pyrodinium</taxon>
    </lineage>
</organism>
<name>A0A7R9ZV89_9DINO</name>
<dbReference type="InterPro" id="IPR036249">
    <property type="entry name" value="Thioredoxin-like_sf"/>
</dbReference>
<dbReference type="AlphaFoldDB" id="A0A7R9ZV89"/>
<dbReference type="InterPro" id="IPR001853">
    <property type="entry name" value="DSBA-like_thioredoxin_dom"/>
</dbReference>
<proteinExistence type="predicted"/>
<dbReference type="EMBL" id="HBEG01001536">
    <property type="protein sequence ID" value="CAD8345011.1"/>
    <property type="molecule type" value="Transcribed_RNA"/>
</dbReference>
<accession>A0A7R9ZV89</accession>
<evidence type="ECO:0000313" key="2">
    <source>
        <dbReference type="EMBL" id="CAD8345011.1"/>
    </source>
</evidence>
<dbReference type="Pfam" id="PF01323">
    <property type="entry name" value="DSBA"/>
    <property type="match status" value="1"/>
</dbReference>
<evidence type="ECO:0000259" key="1">
    <source>
        <dbReference type="Pfam" id="PF01323"/>
    </source>
</evidence>
<reference evidence="2" key="1">
    <citation type="submission" date="2021-01" db="EMBL/GenBank/DDBJ databases">
        <authorList>
            <person name="Corre E."/>
            <person name="Pelletier E."/>
            <person name="Niang G."/>
            <person name="Scheremetjew M."/>
            <person name="Finn R."/>
            <person name="Kale V."/>
            <person name="Holt S."/>
            <person name="Cochrane G."/>
            <person name="Meng A."/>
            <person name="Brown T."/>
            <person name="Cohen L."/>
        </authorList>
    </citation>
    <scope>NUCLEOTIDE SEQUENCE</scope>
    <source>
        <strain evidence="2">Pbaha01</strain>
    </source>
</reference>
<sequence>MRQLGRRAGIELDYGVQTNWQPVDSQRLMLWARQFGKQERYMSALAHLHFEHRESASHKATLLKAAEACGLDAAAAEDFLKSDELRDAVWRSYGDTIHEKGIHAIPYFVFNSPLTDGGPFRSGTGRPVIVNGSGDQQMFLEIFERLLRDVDKKGCL</sequence>
<protein>
    <recommendedName>
        <fullName evidence="1">DSBA-like thioredoxin domain-containing protein</fullName>
    </recommendedName>
</protein>
<gene>
    <name evidence="2" type="ORF">PBAH0796_LOCUS749</name>
</gene>
<dbReference type="Gene3D" id="3.40.30.10">
    <property type="entry name" value="Glutaredoxin"/>
    <property type="match status" value="1"/>
</dbReference>
<dbReference type="SUPFAM" id="SSF52833">
    <property type="entry name" value="Thioredoxin-like"/>
    <property type="match status" value="1"/>
</dbReference>